<evidence type="ECO:0000313" key="4">
    <source>
        <dbReference type="Proteomes" id="UP000295472"/>
    </source>
</evidence>
<accession>A0A4R7DRX4</accession>
<dbReference type="GeneID" id="57014088"/>
<gene>
    <name evidence="2" type="ORF">BY453_1651</name>
    <name evidence="3" type="ORF">C7954_1752</name>
</gene>
<dbReference type="Pfam" id="PF19776">
    <property type="entry name" value="DUF6262"/>
    <property type="match status" value="1"/>
</dbReference>
<dbReference type="RefSeq" id="WP_133505629.1">
    <property type="nucleotide sequence ID" value="NZ_SNXF01000009.1"/>
</dbReference>
<dbReference type="Proteomes" id="UP000295758">
    <property type="component" value="Unassembled WGS sequence"/>
</dbReference>
<evidence type="ECO:0008006" key="6">
    <source>
        <dbReference type="Google" id="ProtNLM"/>
    </source>
</evidence>
<proteinExistence type="predicted"/>
<reference evidence="3 4" key="2">
    <citation type="submission" date="2019-03" db="EMBL/GenBank/DDBJ databases">
        <title>Subsurface microbial communities from deep shales in Ohio and West Virginia, USA.</title>
        <authorList>
            <person name="Wrighton K."/>
        </authorList>
    </citation>
    <scope>NUCLEOTIDE SEQUENCE [LARGE SCALE GENOMIC DNA]</scope>
    <source>
        <strain evidence="3 4">DSMZ 11287</strain>
    </source>
</reference>
<protein>
    <recommendedName>
        <fullName evidence="6">Transposase</fullName>
    </recommendedName>
</protein>
<sequence>MAKNNTNGLKKYAKKRTDIALEKADKAIRNLSMHKEKINFNSVAKESGVSKSFLYNNQQIKERIEDLRQKQVNIKMNQISKKNKTNKSKDTVIQAKDKKIKELKKENNELKRQLKILRGTIYDRN</sequence>
<feature type="coiled-coil region" evidence="1">
    <location>
        <begin position="57"/>
        <end position="120"/>
    </location>
</feature>
<evidence type="ECO:0000313" key="3">
    <source>
        <dbReference type="EMBL" id="TDX34795.1"/>
    </source>
</evidence>
<dbReference type="AlphaFoldDB" id="A0A4R7DRX4"/>
<evidence type="ECO:0000313" key="5">
    <source>
        <dbReference type="Proteomes" id="UP000295758"/>
    </source>
</evidence>
<evidence type="ECO:0000313" key="2">
    <source>
        <dbReference type="EMBL" id="TDS24839.1"/>
    </source>
</evidence>
<evidence type="ECO:0000256" key="1">
    <source>
        <dbReference type="SAM" id="Coils"/>
    </source>
</evidence>
<keyword evidence="1" id="KW-0175">Coiled coil</keyword>
<organism evidence="2 5">
    <name type="scientific">Halanaerobium congolense</name>
    <dbReference type="NCBI Taxonomy" id="54121"/>
    <lineage>
        <taxon>Bacteria</taxon>
        <taxon>Bacillati</taxon>
        <taxon>Bacillota</taxon>
        <taxon>Clostridia</taxon>
        <taxon>Halanaerobiales</taxon>
        <taxon>Halanaerobiaceae</taxon>
        <taxon>Halanaerobium</taxon>
    </lineage>
</organism>
<name>A0A4R7DRX4_9FIRM</name>
<dbReference type="Proteomes" id="UP000295472">
    <property type="component" value="Unassembled WGS sequence"/>
</dbReference>
<dbReference type="EMBL" id="SOEF01000075">
    <property type="protein sequence ID" value="TDX34795.1"/>
    <property type="molecule type" value="Genomic_DNA"/>
</dbReference>
<comment type="caution">
    <text evidence="2">The sequence shown here is derived from an EMBL/GenBank/DDBJ whole genome shotgun (WGS) entry which is preliminary data.</text>
</comment>
<dbReference type="InterPro" id="IPR046229">
    <property type="entry name" value="TnpC-like"/>
</dbReference>
<dbReference type="EMBL" id="SOAA01000065">
    <property type="protein sequence ID" value="TDS24839.1"/>
    <property type="molecule type" value="Genomic_DNA"/>
</dbReference>
<reference evidence="2 5" key="1">
    <citation type="submission" date="2019-03" db="EMBL/GenBank/DDBJ databases">
        <title>Deep subsurface shale carbon reservoir microbial communities from Ohio and West Virginia, USA.</title>
        <authorList>
            <person name="Wrighton K."/>
        </authorList>
    </citation>
    <scope>NUCLEOTIDE SEQUENCE [LARGE SCALE GENOMIC DNA]</scope>
    <source>
        <strain evidence="2 5">UTICA-S4D12</strain>
    </source>
</reference>